<dbReference type="EMBL" id="ACCH01000010">
    <property type="protein sequence ID" value="EEF92225.1"/>
    <property type="molecule type" value="Genomic_DNA"/>
</dbReference>
<proteinExistence type="predicted"/>
<evidence type="ECO:0000313" key="2">
    <source>
        <dbReference type="Proteomes" id="UP000003711"/>
    </source>
</evidence>
<dbReference type="RefSeq" id="WP_007209524.1">
    <property type="nucleotide sequence ID" value="NZ_JANSWE010000051.1"/>
</dbReference>
<reference evidence="1 2" key="2">
    <citation type="submission" date="2009-01" db="EMBL/GenBank/DDBJ databases">
        <title>Draft genome sequence of Bacteroides cellulosilyticus (DSM 14838).</title>
        <authorList>
            <person name="Sudarsanam P."/>
            <person name="Ley R."/>
            <person name="Guruge J."/>
            <person name="Turnbaugh P.J."/>
            <person name="Mahowald M."/>
            <person name="Liep D."/>
            <person name="Gordon J."/>
        </authorList>
    </citation>
    <scope>NUCLEOTIDE SEQUENCE [LARGE SCALE GENOMIC DNA]</scope>
    <source>
        <strain evidence="1 2">DSM 14838</strain>
    </source>
</reference>
<evidence type="ECO:0000313" key="1">
    <source>
        <dbReference type="EMBL" id="EEF92225.1"/>
    </source>
</evidence>
<protein>
    <submittedName>
        <fullName evidence="1">Uncharacterized protein</fullName>
    </submittedName>
</protein>
<dbReference type="AlphaFoldDB" id="E2N785"/>
<name>E2N785_9BACE</name>
<comment type="caution">
    <text evidence="1">The sequence shown here is derived from an EMBL/GenBank/DDBJ whole genome shotgun (WGS) entry which is preliminary data.</text>
</comment>
<dbReference type="Proteomes" id="UP000003711">
    <property type="component" value="Unassembled WGS sequence"/>
</dbReference>
<reference evidence="1 2" key="1">
    <citation type="submission" date="2008-12" db="EMBL/GenBank/DDBJ databases">
        <authorList>
            <person name="Fulton L."/>
            <person name="Clifton S."/>
            <person name="Fulton B."/>
            <person name="Xu J."/>
            <person name="Minx P."/>
            <person name="Pepin K.H."/>
            <person name="Johnson M."/>
            <person name="Bhonagiri V."/>
            <person name="Nash W.E."/>
            <person name="Mardis E.R."/>
            <person name="Wilson R.K."/>
        </authorList>
    </citation>
    <scope>NUCLEOTIDE SEQUENCE [LARGE SCALE GENOMIC DNA]</scope>
    <source>
        <strain evidence="1 2">DSM 14838</strain>
    </source>
</reference>
<accession>E2N785</accession>
<dbReference type="HOGENOM" id="CLU_3114342_0_0_10"/>
<gene>
    <name evidence="1" type="ORF">BACCELL_00127</name>
</gene>
<sequence>MRAKGFTFDQWTSKMFENAAHNETYWATRLNLPLKFILKKPVMASSEWVT</sequence>
<organism evidence="1 2">
    <name type="scientific">Bacteroides cellulosilyticus DSM 14838</name>
    <dbReference type="NCBI Taxonomy" id="537012"/>
    <lineage>
        <taxon>Bacteria</taxon>
        <taxon>Pseudomonadati</taxon>
        <taxon>Bacteroidota</taxon>
        <taxon>Bacteroidia</taxon>
        <taxon>Bacteroidales</taxon>
        <taxon>Bacteroidaceae</taxon>
        <taxon>Bacteroides</taxon>
    </lineage>
</organism>